<accession>A0AAE3KBF4</accession>
<dbReference type="Proteomes" id="UP001203207">
    <property type="component" value="Unassembled WGS sequence"/>
</dbReference>
<keyword evidence="1" id="KW-0472">Membrane</keyword>
<dbReference type="AlphaFoldDB" id="A0AAE3KBF4"/>
<comment type="caution">
    <text evidence="2">The sequence shown here is derived from an EMBL/GenBank/DDBJ whole genome shotgun (WGS) entry which is preliminary data.</text>
</comment>
<evidence type="ECO:0000313" key="2">
    <source>
        <dbReference type="EMBL" id="MCL9817379.1"/>
    </source>
</evidence>
<keyword evidence="1" id="KW-0812">Transmembrane</keyword>
<dbReference type="Pfam" id="PF24418">
    <property type="entry name" value="DUF7550"/>
    <property type="match status" value="1"/>
</dbReference>
<name>A0AAE3KBF4_9EURY</name>
<reference evidence="2" key="2">
    <citation type="submission" date="2022-02" db="EMBL/GenBank/DDBJ databases">
        <authorList>
            <person name="Elcheninov A.G."/>
            <person name="Sorokin D.Y."/>
            <person name="Kublanov I.V."/>
        </authorList>
    </citation>
    <scope>NUCLEOTIDE SEQUENCE</scope>
    <source>
        <strain evidence="2">AArc-St2</strain>
    </source>
</reference>
<reference evidence="2" key="1">
    <citation type="journal article" date="2022" name="Syst. Appl. Microbiol.">
        <title>Natronocalculus amylovorans gen. nov., sp. nov., and Natranaeroarchaeum aerophilus sp. nov., dominant culturable amylolytic natronoarchaea from hypersaline soda lakes in southwestern Siberia.</title>
        <authorList>
            <person name="Sorokin D.Y."/>
            <person name="Elcheninov A.G."/>
            <person name="Khizhniak T.V."/>
            <person name="Koenen M."/>
            <person name="Bale N.J."/>
            <person name="Damste J.S.S."/>
            <person name="Kublanov I.V."/>
        </authorList>
    </citation>
    <scope>NUCLEOTIDE SEQUENCE</scope>
    <source>
        <strain evidence="2">AArc-St2</strain>
    </source>
</reference>
<dbReference type="InterPro" id="IPR055972">
    <property type="entry name" value="DUF7550"/>
</dbReference>
<evidence type="ECO:0000256" key="1">
    <source>
        <dbReference type="SAM" id="Phobius"/>
    </source>
</evidence>
<keyword evidence="1" id="KW-1133">Transmembrane helix</keyword>
<dbReference type="RefSeq" id="WP_174653527.1">
    <property type="nucleotide sequence ID" value="NZ_JAKRVX010000003.1"/>
</dbReference>
<gene>
    <name evidence="2" type="ORF">AArcSt2_10535</name>
</gene>
<proteinExistence type="predicted"/>
<dbReference type="EMBL" id="JAKRVX010000003">
    <property type="protein sequence ID" value="MCL9817379.1"/>
    <property type="molecule type" value="Genomic_DNA"/>
</dbReference>
<evidence type="ECO:0000313" key="3">
    <source>
        <dbReference type="Proteomes" id="UP001203207"/>
    </source>
</evidence>
<organism evidence="2 3">
    <name type="scientific">Natronocalculus amylovorans</name>
    <dbReference type="NCBI Taxonomy" id="2917812"/>
    <lineage>
        <taxon>Archaea</taxon>
        <taxon>Methanobacteriati</taxon>
        <taxon>Methanobacteriota</taxon>
        <taxon>Stenosarchaea group</taxon>
        <taxon>Halobacteria</taxon>
        <taxon>Halobacteriales</taxon>
        <taxon>Haloferacaceae</taxon>
        <taxon>Natronocalculus</taxon>
    </lineage>
</organism>
<protein>
    <submittedName>
        <fullName evidence="2">Uncharacterized protein</fullName>
    </submittedName>
</protein>
<sequence>MGDHEPDPDARVTSPMQEFTTSEALTGGVILLVGLLLVFGVPLLLG</sequence>
<keyword evidence="3" id="KW-1185">Reference proteome</keyword>
<feature type="transmembrane region" description="Helical" evidence="1">
    <location>
        <begin position="24"/>
        <end position="45"/>
    </location>
</feature>